<proteinExistence type="predicted"/>
<reference evidence="2 3" key="1">
    <citation type="journal article" date="2017" name="Front. Genet.">
        <title>Draft sequencing of the heterozygous diploid genome of Satsuma (Citrus unshiu Marc.) using a hybrid assembly approach.</title>
        <authorList>
            <person name="Shimizu T."/>
            <person name="Tanizawa Y."/>
            <person name="Mochizuki T."/>
            <person name="Nagasaki H."/>
            <person name="Yoshioka T."/>
            <person name="Toyoda A."/>
            <person name="Fujiyama A."/>
            <person name="Kaminuma E."/>
            <person name="Nakamura Y."/>
        </authorList>
    </citation>
    <scope>NUCLEOTIDE SEQUENCE [LARGE SCALE GENOMIC DNA]</scope>
    <source>
        <strain evidence="3">cv. Miyagawa wase</strain>
    </source>
</reference>
<evidence type="ECO:0000313" key="3">
    <source>
        <dbReference type="Proteomes" id="UP000236630"/>
    </source>
</evidence>
<dbReference type="EMBL" id="BDQV01000054">
    <property type="protein sequence ID" value="GAY49566.1"/>
    <property type="molecule type" value="Genomic_DNA"/>
</dbReference>
<accession>A0A2H5PB21</accession>
<organism evidence="2 3">
    <name type="scientific">Citrus unshiu</name>
    <name type="common">Satsuma mandarin</name>
    <name type="synonym">Citrus nobilis var. unshiu</name>
    <dbReference type="NCBI Taxonomy" id="55188"/>
    <lineage>
        <taxon>Eukaryota</taxon>
        <taxon>Viridiplantae</taxon>
        <taxon>Streptophyta</taxon>
        <taxon>Embryophyta</taxon>
        <taxon>Tracheophyta</taxon>
        <taxon>Spermatophyta</taxon>
        <taxon>Magnoliopsida</taxon>
        <taxon>eudicotyledons</taxon>
        <taxon>Gunneridae</taxon>
        <taxon>Pentapetalae</taxon>
        <taxon>rosids</taxon>
        <taxon>malvids</taxon>
        <taxon>Sapindales</taxon>
        <taxon>Rutaceae</taxon>
        <taxon>Aurantioideae</taxon>
        <taxon>Citrus</taxon>
    </lineage>
</organism>
<dbReference type="AlphaFoldDB" id="A0A2H5PB21"/>
<keyword evidence="3" id="KW-1185">Reference proteome</keyword>
<evidence type="ECO:0008006" key="4">
    <source>
        <dbReference type="Google" id="ProtNLM"/>
    </source>
</evidence>
<gene>
    <name evidence="2" type="ORF">CUMW_120100</name>
</gene>
<name>A0A2H5PB21_CITUN</name>
<keyword evidence="1" id="KW-0812">Transmembrane</keyword>
<keyword evidence="1" id="KW-1133">Transmembrane helix</keyword>
<protein>
    <recommendedName>
        <fullName evidence="4">Transmembrane protein</fullName>
    </recommendedName>
</protein>
<comment type="caution">
    <text evidence="2">The sequence shown here is derived from an EMBL/GenBank/DDBJ whole genome shotgun (WGS) entry which is preliminary data.</text>
</comment>
<dbReference type="Proteomes" id="UP000236630">
    <property type="component" value="Unassembled WGS sequence"/>
</dbReference>
<evidence type="ECO:0000256" key="1">
    <source>
        <dbReference type="SAM" id="Phobius"/>
    </source>
</evidence>
<feature type="transmembrane region" description="Helical" evidence="1">
    <location>
        <begin position="12"/>
        <end position="36"/>
    </location>
</feature>
<evidence type="ECO:0000313" key="2">
    <source>
        <dbReference type="EMBL" id="GAY49566.1"/>
    </source>
</evidence>
<feature type="transmembrane region" description="Helical" evidence="1">
    <location>
        <begin position="56"/>
        <end position="81"/>
    </location>
</feature>
<keyword evidence="1" id="KW-0472">Membrane</keyword>
<sequence>MFDYSSLNLSHSVFNSLILRGVAVITFTVRLCLFHHSSASASLVSSLTLSRPAKEGGFRGCVLWPVGVDFAAVFCGLWGWISRNLRKAIRVQNPESGNLDFFGLNPDRTRMKKIGFNAGPRVPGVKPYHKKRIRALPNLRGDIQHHHNF</sequence>